<dbReference type="AlphaFoldDB" id="A0A914CWS3"/>
<name>A0A914CWS3_9BILA</name>
<keyword evidence="4" id="KW-1185">Reference proteome</keyword>
<dbReference type="Pfam" id="PF25426">
    <property type="entry name" value="AAA_lid_BCS1"/>
    <property type="match status" value="1"/>
</dbReference>
<evidence type="ECO:0000259" key="3">
    <source>
        <dbReference type="Pfam" id="PF25426"/>
    </source>
</evidence>
<evidence type="ECO:0000313" key="5">
    <source>
        <dbReference type="WBParaSite" id="ACRNAN_scaffold15706.g19388.t1"/>
    </source>
</evidence>
<dbReference type="InterPro" id="IPR057495">
    <property type="entry name" value="AAA_lid_BCS1"/>
</dbReference>
<keyword evidence="1" id="KW-0547">Nucleotide-binding</keyword>
<organism evidence="4 5">
    <name type="scientific">Acrobeloides nanus</name>
    <dbReference type="NCBI Taxonomy" id="290746"/>
    <lineage>
        <taxon>Eukaryota</taxon>
        <taxon>Metazoa</taxon>
        <taxon>Ecdysozoa</taxon>
        <taxon>Nematoda</taxon>
        <taxon>Chromadorea</taxon>
        <taxon>Rhabditida</taxon>
        <taxon>Tylenchina</taxon>
        <taxon>Cephalobomorpha</taxon>
        <taxon>Cephaloboidea</taxon>
        <taxon>Cephalobidae</taxon>
        <taxon>Acrobeloides</taxon>
    </lineage>
</organism>
<keyword evidence="2" id="KW-0067">ATP-binding</keyword>
<accession>A0A914CWS3</accession>
<sequence>HLDSALIRPGRIDFQAYLGHCNEDMIERMFKKFYNDVSDEMAKNFVEATKKLEKTISPAELQRHLIYYKLDPHEAVDNVHSM</sequence>
<evidence type="ECO:0000256" key="1">
    <source>
        <dbReference type="ARBA" id="ARBA00022741"/>
    </source>
</evidence>
<dbReference type="Proteomes" id="UP000887540">
    <property type="component" value="Unplaced"/>
</dbReference>
<reference evidence="5" key="1">
    <citation type="submission" date="2022-11" db="UniProtKB">
        <authorList>
            <consortium name="WormBaseParasite"/>
        </authorList>
    </citation>
    <scope>IDENTIFICATION</scope>
</reference>
<dbReference type="WBParaSite" id="ACRNAN_scaffold15706.g19388.t1">
    <property type="protein sequence ID" value="ACRNAN_scaffold15706.g19388.t1"/>
    <property type="gene ID" value="ACRNAN_scaffold15706.g19388"/>
</dbReference>
<feature type="domain" description="Mitochondrial chaperone BCS1-like ATPase lid" evidence="3">
    <location>
        <begin position="24"/>
        <end position="80"/>
    </location>
</feature>
<proteinExistence type="predicted"/>
<evidence type="ECO:0000256" key="2">
    <source>
        <dbReference type="ARBA" id="ARBA00022840"/>
    </source>
</evidence>
<evidence type="ECO:0000313" key="4">
    <source>
        <dbReference type="Proteomes" id="UP000887540"/>
    </source>
</evidence>
<dbReference type="GO" id="GO:0005524">
    <property type="term" value="F:ATP binding"/>
    <property type="evidence" value="ECO:0007669"/>
    <property type="project" value="UniProtKB-KW"/>
</dbReference>
<protein>
    <recommendedName>
        <fullName evidence="3">Mitochondrial chaperone BCS1-like ATPase lid domain-containing protein</fullName>
    </recommendedName>
</protein>